<evidence type="ECO:0000256" key="3">
    <source>
        <dbReference type="ARBA" id="ARBA00025221"/>
    </source>
</evidence>
<comment type="caution">
    <text evidence="4">The sequence shown here is derived from an EMBL/GenBank/DDBJ whole genome shotgun (WGS) entry which is preliminary data.</text>
</comment>
<dbReference type="PANTHER" id="PTHR43301">
    <property type="entry name" value="ARABINAN ENDO-1,5-ALPHA-L-ARABINOSIDASE"/>
    <property type="match status" value="1"/>
</dbReference>
<dbReference type="EMBL" id="JBFXLS010000011">
    <property type="protein sequence ID" value="KAL2830823.1"/>
    <property type="molecule type" value="Genomic_DNA"/>
</dbReference>
<organism evidence="4 5">
    <name type="scientific">Aspergillus cavernicola</name>
    <dbReference type="NCBI Taxonomy" id="176166"/>
    <lineage>
        <taxon>Eukaryota</taxon>
        <taxon>Fungi</taxon>
        <taxon>Dikarya</taxon>
        <taxon>Ascomycota</taxon>
        <taxon>Pezizomycotina</taxon>
        <taxon>Eurotiomycetes</taxon>
        <taxon>Eurotiomycetidae</taxon>
        <taxon>Eurotiales</taxon>
        <taxon>Aspergillaceae</taxon>
        <taxon>Aspergillus</taxon>
        <taxon>Aspergillus subgen. Nidulantes</taxon>
    </lineage>
</organism>
<keyword evidence="1" id="KW-0624">Polysaccharide degradation</keyword>
<protein>
    <submittedName>
        <fullName evidence="4">Glycosyl hydrolase</fullName>
    </submittedName>
</protein>
<evidence type="ECO:0000313" key="5">
    <source>
        <dbReference type="Proteomes" id="UP001610335"/>
    </source>
</evidence>
<keyword evidence="5" id="KW-1185">Reference proteome</keyword>
<dbReference type="InterPro" id="IPR050727">
    <property type="entry name" value="GH43_arabinanases"/>
</dbReference>
<sequence length="290" mass="32014">MSSTYPAPGPCTGDCWAHDLGLYQRHADGKSFRFASGDGIYIHEANSFIGPWKVTGVAFSNGSIIDHPGRTKLWISNSLAPDVHYEPESKKYYIVIGAASSPDMTPGSWTDHGAILHSTVNSRYNAFDANWVSAKAKSYLKFGSYWDGLFQVPMDKPVKIQHGSESTASNLAYNSTANHHIEAPFMFQHDECHGDFVDKFGKACLESGGTTLLASHDHIYGPGGQGIFEDKQFGHVLYYHYADKSIGLSPFQNQFGWNEKGLDENQDDIIFIQLQAAVQKGPQRGDTQAR</sequence>
<keyword evidence="1" id="KW-0119">Carbohydrate metabolism</keyword>
<accession>A0ABR4ISR1</accession>
<evidence type="ECO:0000313" key="4">
    <source>
        <dbReference type="EMBL" id="KAL2830823.1"/>
    </source>
</evidence>
<reference evidence="4 5" key="1">
    <citation type="submission" date="2024-07" db="EMBL/GenBank/DDBJ databases">
        <title>Section-level genome sequencing and comparative genomics of Aspergillus sections Usti and Cavernicolus.</title>
        <authorList>
            <consortium name="Lawrence Berkeley National Laboratory"/>
            <person name="Nybo J.L."/>
            <person name="Vesth T.C."/>
            <person name="Theobald S."/>
            <person name="Frisvad J.C."/>
            <person name="Larsen T.O."/>
            <person name="Kjaerboelling I."/>
            <person name="Rothschild-Mancinelli K."/>
            <person name="Lyhne E.K."/>
            <person name="Kogle M.E."/>
            <person name="Barry K."/>
            <person name="Clum A."/>
            <person name="Na H."/>
            <person name="Ledsgaard L."/>
            <person name="Lin J."/>
            <person name="Lipzen A."/>
            <person name="Kuo A."/>
            <person name="Riley R."/>
            <person name="Mondo S."/>
            <person name="LaButti K."/>
            <person name="Haridas S."/>
            <person name="Pangalinan J."/>
            <person name="Salamov A.A."/>
            <person name="Simmons B.A."/>
            <person name="Magnuson J.K."/>
            <person name="Chen J."/>
            <person name="Drula E."/>
            <person name="Henrissat B."/>
            <person name="Wiebenga A."/>
            <person name="Lubbers R.J."/>
            <person name="Gomes A.C."/>
            <person name="Makela M.R."/>
            <person name="Stajich J."/>
            <person name="Grigoriev I.V."/>
            <person name="Mortensen U.H."/>
            <person name="De vries R.P."/>
            <person name="Baker S.E."/>
            <person name="Andersen M.R."/>
        </authorList>
    </citation>
    <scope>NUCLEOTIDE SEQUENCE [LARGE SCALE GENOMIC DNA]</scope>
    <source>
        <strain evidence="4 5">CBS 600.67</strain>
    </source>
</reference>
<evidence type="ECO:0000256" key="2">
    <source>
        <dbReference type="ARBA" id="ARBA00022729"/>
    </source>
</evidence>
<dbReference type="Gene3D" id="2.115.10.20">
    <property type="entry name" value="Glycosyl hydrolase domain, family 43"/>
    <property type="match status" value="1"/>
</dbReference>
<gene>
    <name evidence="4" type="ORF">BDW59DRAFT_169991</name>
</gene>
<comment type="function">
    <text evidence="3">Endo-1,5-alpha-L-arabinanase involved in degradation of pectin. Its preferred substrate is linear 1,5-alpha-L-arabinan.</text>
</comment>
<dbReference type="Proteomes" id="UP001610335">
    <property type="component" value="Unassembled WGS sequence"/>
</dbReference>
<keyword evidence="4" id="KW-0378">Hydrolase</keyword>
<evidence type="ECO:0000256" key="1">
    <source>
        <dbReference type="ARBA" id="ARBA00022651"/>
    </source>
</evidence>
<keyword evidence="2" id="KW-0732">Signal</keyword>
<dbReference type="InterPro" id="IPR023296">
    <property type="entry name" value="Glyco_hydro_beta-prop_sf"/>
</dbReference>
<dbReference type="SUPFAM" id="SSF75005">
    <property type="entry name" value="Arabinanase/levansucrase/invertase"/>
    <property type="match status" value="1"/>
</dbReference>
<proteinExistence type="predicted"/>
<dbReference type="PANTHER" id="PTHR43301:SF7">
    <property type="entry name" value="ARABINAN ENDO-1,5-ALPHA-L-ARABINOSIDASE C"/>
    <property type="match status" value="1"/>
</dbReference>
<name>A0ABR4ISR1_9EURO</name>
<dbReference type="GO" id="GO:0016787">
    <property type="term" value="F:hydrolase activity"/>
    <property type="evidence" value="ECO:0007669"/>
    <property type="project" value="UniProtKB-KW"/>
</dbReference>
<keyword evidence="1" id="KW-0858">Xylan degradation</keyword>